<feature type="disulfide bond" evidence="19">
    <location>
        <begin position="1015"/>
        <end position="1024"/>
    </location>
</feature>
<feature type="domain" description="Laminin EGF-like" evidence="23">
    <location>
        <begin position="932"/>
        <end position="990"/>
    </location>
</feature>
<feature type="domain" description="Laminin EGF-like" evidence="23">
    <location>
        <begin position="1703"/>
        <end position="1750"/>
    </location>
</feature>
<dbReference type="FunFam" id="2.10.25.10:FF:000051">
    <property type="entry name" value="Laminin subunit alpha 4"/>
    <property type="match status" value="1"/>
</dbReference>
<feature type="domain" description="Laminin EGF-like" evidence="23">
    <location>
        <begin position="1805"/>
        <end position="1851"/>
    </location>
</feature>
<dbReference type="Pfam" id="PF24973">
    <property type="entry name" value="EGF_LMN_ATRN"/>
    <property type="match status" value="2"/>
</dbReference>
<feature type="domain" description="Laminin EGF-like" evidence="23">
    <location>
        <begin position="1090"/>
        <end position="1138"/>
    </location>
</feature>
<dbReference type="GO" id="GO:0005604">
    <property type="term" value="C:basement membrane"/>
    <property type="evidence" value="ECO:0007669"/>
    <property type="project" value="UniProtKB-SubCell"/>
</dbReference>
<keyword evidence="10 19" id="KW-1015">Disulfide bond</keyword>
<dbReference type="PROSITE" id="PS50025">
    <property type="entry name" value="LAM_G_DOMAIN"/>
    <property type="match status" value="5"/>
</dbReference>
<keyword evidence="3" id="KW-0272">Extracellular matrix</keyword>
<feature type="domain" description="Laminin G" evidence="22">
    <location>
        <begin position="2804"/>
        <end position="3006"/>
    </location>
</feature>
<feature type="disulfide bond" evidence="19">
    <location>
        <begin position="1734"/>
        <end position="1748"/>
    </location>
</feature>
<feature type="domain" description="Laminin IV type A" evidence="24">
    <location>
        <begin position="646"/>
        <end position="846"/>
    </location>
</feature>
<dbReference type="CDD" id="cd00055">
    <property type="entry name" value="EGF_Lam"/>
    <property type="match status" value="17"/>
</dbReference>
<feature type="disulfide bond" evidence="19">
    <location>
        <begin position="1112"/>
        <end position="1121"/>
    </location>
</feature>
<comment type="caution">
    <text evidence="19">Lacks conserved residue(s) required for the propagation of feature annotation.</text>
</comment>
<reference evidence="26 27" key="1">
    <citation type="submission" date="2022-05" db="EMBL/GenBank/DDBJ databases">
        <title>A multi-omics perspective on studying reproductive biology in Daphnia sinensis.</title>
        <authorList>
            <person name="Jia J."/>
        </authorList>
    </citation>
    <scope>NUCLEOTIDE SEQUENCE [LARGE SCALE GENOMIC DNA]</scope>
    <source>
        <strain evidence="26 27">WSL</strain>
    </source>
</reference>
<feature type="domain" description="Laminin EGF-like" evidence="23">
    <location>
        <begin position="578"/>
        <end position="625"/>
    </location>
</feature>
<feature type="disulfide bond" evidence="19">
    <location>
        <begin position="903"/>
        <end position="912"/>
    </location>
</feature>
<evidence type="ECO:0000256" key="13">
    <source>
        <dbReference type="ARBA" id="ARBA00065595"/>
    </source>
</evidence>
<evidence type="ECO:0000256" key="16">
    <source>
        <dbReference type="ARBA" id="ARBA00078827"/>
    </source>
</evidence>
<dbReference type="SMART" id="SM00282">
    <property type="entry name" value="LamG"/>
    <property type="match status" value="5"/>
</dbReference>
<evidence type="ECO:0000256" key="17">
    <source>
        <dbReference type="ARBA" id="ARBA00079116"/>
    </source>
</evidence>
<dbReference type="Proteomes" id="UP000820818">
    <property type="component" value="Linkage Group LG9"/>
</dbReference>
<evidence type="ECO:0000313" key="26">
    <source>
        <dbReference type="EMBL" id="KAI9553401.1"/>
    </source>
</evidence>
<feature type="disulfide bond" evidence="19">
    <location>
        <begin position="1722"/>
        <end position="1731"/>
    </location>
</feature>
<evidence type="ECO:0000256" key="6">
    <source>
        <dbReference type="ARBA" id="ARBA00022737"/>
    </source>
</evidence>
<comment type="caution">
    <text evidence="26">The sequence shown here is derived from an EMBL/GenBank/DDBJ whole genome shotgun (WGS) entry which is preliminary data.</text>
</comment>
<feature type="disulfide bond" evidence="19">
    <location>
        <begin position="1160"/>
        <end position="1169"/>
    </location>
</feature>
<feature type="domain" description="Laminin G" evidence="22">
    <location>
        <begin position="2616"/>
        <end position="2798"/>
    </location>
</feature>
<feature type="disulfide bond" evidence="19">
    <location>
        <begin position="1285"/>
        <end position="1302"/>
    </location>
</feature>
<feature type="disulfide bond" evidence="19">
    <location>
        <begin position="1304"/>
        <end position="1313"/>
    </location>
</feature>
<keyword evidence="5" id="KW-0732">Signal</keyword>
<evidence type="ECO:0000259" key="25">
    <source>
        <dbReference type="PROSITE" id="PS51117"/>
    </source>
</evidence>
<feature type="disulfide bond" evidence="19">
    <location>
        <begin position="961"/>
        <end position="970"/>
    </location>
</feature>
<dbReference type="InterPro" id="IPR050440">
    <property type="entry name" value="Laminin/Netrin_ECM"/>
</dbReference>
<evidence type="ECO:0000256" key="4">
    <source>
        <dbReference type="ARBA" id="ARBA00022553"/>
    </source>
</evidence>
<dbReference type="FunFam" id="2.60.120.200:FF:000200">
    <property type="entry name" value="Laminin subunit alpha-3"/>
    <property type="match status" value="1"/>
</dbReference>
<dbReference type="InterPro" id="IPR000742">
    <property type="entry name" value="EGF"/>
</dbReference>
<evidence type="ECO:0000256" key="1">
    <source>
        <dbReference type="ARBA" id="ARBA00004302"/>
    </source>
</evidence>
<evidence type="ECO:0000256" key="2">
    <source>
        <dbReference type="ARBA" id="ARBA00022525"/>
    </source>
</evidence>
<dbReference type="PROSITE" id="PS50027">
    <property type="entry name" value="EGF_LAM_2"/>
    <property type="match status" value="12"/>
</dbReference>
<keyword evidence="7" id="KW-0084">Basement membrane</keyword>
<dbReference type="Pfam" id="PF06009">
    <property type="entry name" value="Laminin_II"/>
    <property type="match status" value="1"/>
</dbReference>
<dbReference type="PROSITE" id="PS51117">
    <property type="entry name" value="LAMININ_NTER"/>
    <property type="match status" value="1"/>
</dbReference>
<name>A0AAD5KIY4_9CRUS</name>
<dbReference type="FunFam" id="2.60.120.260:FF:000017">
    <property type="entry name" value="Laminin subunit alpha 2"/>
    <property type="match status" value="1"/>
</dbReference>
<evidence type="ECO:0000256" key="10">
    <source>
        <dbReference type="ARBA" id="ARBA00023157"/>
    </source>
</evidence>
<evidence type="ECO:0000256" key="5">
    <source>
        <dbReference type="ARBA" id="ARBA00022729"/>
    </source>
</evidence>
<dbReference type="SMART" id="SM00181">
    <property type="entry name" value="EGF"/>
    <property type="match status" value="9"/>
</dbReference>
<evidence type="ECO:0000313" key="27">
    <source>
        <dbReference type="Proteomes" id="UP000820818"/>
    </source>
</evidence>
<dbReference type="InterPro" id="IPR010307">
    <property type="entry name" value="Laminin_dom_II"/>
</dbReference>
<dbReference type="SMART" id="SM00180">
    <property type="entry name" value="EGF_Lam"/>
    <property type="match status" value="18"/>
</dbReference>
<dbReference type="FunFam" id="2.10.25.10:FF:000090">
    <property type="entry name" value="laminin subunit alpha"/>
    <property type="match status" value="2"/>
</dbReference>
<dbReference type="SMART" id="SM00136">
    <property type="entry name" value="LamNT"/>
    <property type="match status" value="1"/>
</dbReference>
<evidence type="ECO:0000256" key="19">
    <source>
        <dbReference type="PROSITE-ProRule" id="PRU00460"/>
    </source>
</evidence>
<dbReference type="Pfam" id="PF00055">
    <property type="entry name" value="Laminin_N"/>
    <property type="match status" value="1"/>
</dbReference>
<feature type="domain" description="Laminin EGF-like" evidence="23">
    <location>
        <begin position="991"/>
        <end position="1042"/>
    </location>
</feature>
<dbReference type="GO" id="GO:0007155">
    <property type="term" value="P:cell adhesion"/>
    <property type="evidence" value="ECO:0007669"/>
    <property type="project" value="UniProtKB-KW"/>
</dbReference>
<protein>
    <recommendedName>
        <fullName evidence="14">Laminin subunit alpha-1</fullName>
    </recommendedName>
    <alternativeName>
        <fullName evidence="16">Laminin-1 subunit alpha</fullName>
    </alternativeName>
    <alternativeName>
        <fullName evidence="17">Laminin-3 subunit alpha</fullName>
    </alternativeName>
    <alternativeName>
        <fullName evidence="15">S-laminin subunit alpha</fullName>
    </alternativeName>
</protein>
<feature type="disulfide bond" evidence="19">
    <location>
        <begin position="1807"/>
        <end position="1824"/>
    </location>
</feature>
<organism evidence="26 27">
    <name type="scientific">Daphnia sinensis</name>
    <dbReference type="NCBI Taxonomy" id="1820382"/>
    <lineage>
        <taxon>Eukaryota</taxon>
        <taxon>Metazoa</taxon>
        <taxon>Ecdysozoa</taxon>
        <taxon>Arthropoda</taxon>
        <taxon>Crustacea</taxon>
        <taxon>Branchiopoda</taxon>
        <taxon>Diplostraca</taxon>
        <taxon>Cladocera</taxon>
        <taxon>Anomopoda</taxon>
        <taxon>Daphniidae</taxon>
        <taxon>Daphnia</taxon>
        <taxon>Daphnia similis group</taxon>
    </lineage>
</organism>
<keyword evidence="4" id="KW-0597">Phosphoprotein</keyword>
<dbReference type="FunFam" id="2.10.25.10:FF:000074">
    <property type="entry name" value="Laminin subunit alpha"/>
    <property type="match status" value="2"/>
</dbReference>
<feature type="domain" description="Laminin G" evidence="22">
    <location>
        <begin position="3216"/>
        <end position="3394"/>
    </location>
</feature>
<keyword evidence="8" id="KW-0130">Cell adhesion</keyword>
<feature type="disulfide bond" evidence="19">
    <location>
        <begin position="553"/>
        <end position="562"/>
    </location>
</feature>
<feature type="domain" description="Laminin EGF-like" evidence="23">
    <location>
        <begin position="1283"/>
        <end position="1334"/>
    </location>
</feature>
<dbReference type="SMART" id="SM00281">
    <property type="entry name" value="LamB"/>
    <property type="match status" value="2"/>
</dbReference>
<feature type="disulfide bond" evidence="18">
    <location>
        <begin position="3367"/>
        <end position="3394"/>
    </location>
</feature>
<feature type="disulfide bond" evidence="19">
    <location>
        <begin position="1139"/>
        <end position="1151"/>
    </location>
</feature>
<dbReference type="InterPro" id="IPR000034">
    <property type="entry name" value="Laminin_IV"/>
</dbReference>
<dbReference type="FunFam" id="2.10.25.10:FF:000242">
    <property type="entry name" value="Laminin subunit alpha 1"/>
    <property type="match status" value="1"/>
</dbReference>
<evidence type="ECO:0000256" key="3">
    <source>
        <dbReference type="ARBA" id="ARBA00022530"/>
    </source>
</evidence>
<feature type="disulfide bond" evidence="19">
    <location>
        <begin position="1805"/>
        <end position="1817"/>
    </location>
</feature>
<dbReference type="Pfam" id="PF00052">
    <property type="entry name" value="Laminin_B"/>
    <property type="match status" value="2"/>
</dbReference>
<keyword evidence="11" id="KW-0325">Glycoprotein</keyword>
<feature type="disulfide bond" evidence="19">
    <location>
        <begin position="1064"/>
        <end position="1073"/>
    </location>
</feature>
<dbReference type="InterPro" id="IPR013320">
    <property type="entry name" value="ConA-like_dom_sf"/>
</dbReference>
<evidence type="ECO:0000256" key="18">
    <source>
        <dbReference type="PROSITE-ProRule" id="PRU00122"/>
    </source>
</evidence>
<feature type="disulfide bond" evidence="19">
    <location>
        <begin position="1045"/>
        <end position="1062"/>
    </location>
</feature>
<keyword evidence="2" id="KW-0964">Secreted</keyword>
<keyword evidence="6" id="KW-0677">Repeat</keyword>
<evidence type="ECO:0000259" key="22">
    <source>
        <dbReference type="PROSITE" id="PS50025"/>
    </source>
</evidence>
<dbReference type="InterPro" id="IPR002049">
    <property type="entry name" value="LE_dom"/>
</dbReference>
<dbReference type="FunFam" id="2.60.120.200:FF:000167">
    <property type="entry name" value="Laminin subunit alpha-3"/>
    <property type="match status" value="1"/>
</dbReference>
<dbReference type="PRINTS" id="PR00011">
    <property type="entry name" value="EGFLAMININ"/>
</dbReference>
<dbReference type="GO" id="GO:0007411">
    <property type="term" value="P:axon guidance"/>
    <property type="evidence" value="ECO:0007669"/>
    <property type="project" value="TreeGrafter"/>
</dbReference>
<feature type="disulfide bond" evidence="19">
    <location>
        <begin position="1190"/>
        <end position="1207"/>
    </location>
</feature>
<evidence type="ECO:0000256" key="11">
    <source>
        <dbReference type="ARBA" id="ARBA00023180"/>
    </source>
</evidence>
<evidence type="ECO:0000256" key="9">
    <source>
        <dbReference type="ARBA" id="ARBA00023054"/>
    </source>
</evidence>
<feature type="domain" description="Laminin EGF-like" evidence="23">
    <location>
        <begin position="1139"/>
        <end position="1187"/>
    </location>
</feature>
<dbReference type="InterPro" id="IPR001791">
    <property type="entry name" value="Laminin_G"/>
</dbReference>
<dbReference type="PROSITE" id="PS51115">
    <property type="entry name" value="LAMININ_IVA"/>
    <property type="match status" value="2"/>
</dbReference>
<keyword evidence="12 19" id="KW-0424">Laminin EGF-like domain</keyword>
<evidence type="ECO:0000256" key="20">
    <source>
        <dbReference type="SAM" id="Coils"/>
    </source>
</evidence>
<dbReference type="Gene3D" id="2.170.300.10">
    <property type="entry name" value="Tie2 ligand-binding domain superfamily"/>
    <property type="match status" value="2"/>
</dbReference>
<evidence type="ECO:0000256" key="14">
    <source>
        <dbReference type="ARBA" id="ARBA00072594"/>
    </source>
</evidence>
<dbReference type="Pfam" id="PF02210">
    <property type="entry name" value="Laminin_G_2"/>
    <property type="match status" value="5"/>
</dbReference>
<dbReference type="PROSITE" id="PS01248">
    <property type="entry name" value="EGF_LAM_1"/>
    <property type="match status" value="6"/>
</dbReference>
<dbReference type="InterPro" id="IPR056863">
    <property type="entry name" value="LMN_ATRN_NET-like_EGF"/>
</dbReference>
<dbReference type="GO" id="GO:0005201">
    <property type="term" value="F:extracellular matrix structural constituent"/>
    <property type="evidence" value="ECO:0007669"/>
    <property type="project" value="TreeGrafter"/>
</dbReference>
<feature type="disulfide bond" evidence="19">
    <location>
        <begin position="1209"/>
        <end position="1218"/>
    </location>
</feature>
<feature type="disulfide bond" evidence="19">
    <location>
        <begin position="1043"/>
        <end position="1055"/>
    </location>
</feature>
<evidence type="ECO:0000259" key="23">
    <source>
        <dbReference type="PROSITE" id="PS50027"/>
    </source>
</evidence>
<dbReference type="FunFam" id="2.10.25.10:FF:000069">
    <property type="entry name" value="Laminin subunit alpha 1"/>
    <property type="match status" value="1"/>
</dbReference>
<keyword evidence="21" id="KW-0812">Transmembrane</keyword>
<gene>
    <name evidence="26" type="ORF">GHT06_021304</name>
</gene>
<dbReference type="EMBL" id="WJBH02000009">
    <property type="protein sequence ID" value="KAI9553401.1"/>
    <property type="molecule type" value="Genomic_DNA"/>
</dbReference>
<dbReference type="FunFam" id="2.10.25.10:FF:000065">
    <property type="entry name" value="Laminin subunit beta 1"/>
    <property type="match status" value="1"/>
</dbReference>
<feature type="domain" description="Laminin IV type A" evidence="24">
    <location>
        <begin position="1419"/>
        <end position="1660"/>
    </location>
</feature>
<dbReference type="GO" id="GO:0009888">
    <property type="term" value="P:tissue development"/>
    <property type="evidence" value="ECO:0007669"/>
    <property type="project" value="TreeGrafter"/>
</dbReference>
<feature type="coiled-coil region" evidence="20">
    <location>
        <begin position="2355"/>
        <end position="2410"/>
    </location>
</feature>
<feature type="disulfide bond" evidence="19">
    <location>
        <begin position="1141"/>
        <end position="1158"/>
    </location>
</feature>
<feature type="domain" description="Laminin G" evidence="22">
    <location>
        <begin position="2410"/>
        <end position="2603"/>
    </location>
</feature>
<dbReference type="FunFam" id="2.10.25.10:FF:000033">
    <property type="entry name" value="Laminin subunit alpha 2"/>
    <property type="match status" value="1"/>
</dbReference>
<dbReference type="Pfam" id="PF00053">
    <property type="entry name" value="EGF_laminin"/>
    <property type="match status" value="12"/>
</dbReference>
<evidence type="ECO:0000259" key="24">
    <source>
        <dbReference type="PROSITE" id="PS51115"/>
    </source>
</evidence>
<dbReference type="SUPFAM" id="SSF49899">
    <property type="entry name" value="Concanavalin A-like lectins/glucanases"/>
    <property type="match status" value="5"/>
</dbReference>
<dbReference type="SUPFAM" id="SSF57196">
    <property type="entry name" value="EGF/Laminin"/>
    <property type="match status" value="14"/>
</dbReference>
<keyword evidence="21" id="KW-0472">Membrane</keyword>
<feature type="domain" description="Laminin EGF-like" evidence="23">
    <location>
        <begin position="529"/>
        <end position="577"/>
    </location>
</feature>
<feature type="domain" description="Laminin EGF-like" evidence="23">
    <location>
        <begin position="1043"/>
        <end position="1089"/>
    </location>
</feature>
<feature type="disulfide bond" evidence="19">
    <location>
        <begin position="578"/>
        <end position="590"/>
    </location>
</feature>
<dbReference type="FunFam" id="2.60.120.200:FF:000269">
    <property type="entry name" value="Laminin subunit alpha-3"/>
    <property type="match status" value="1"/>
</dbReference>
<feature type="domain" description="Laminin EGF-like" evidence="23">
    <location>
        <begin position="882"/>
        <end position="931"/>
    </location>
</feature>
<feature type="transmembrane region" description="Helical" evidence="21">
    <location>
        <begin position="21"/>
        <end position="39"/>
    </location>
</feature>
<keyword evidence="21" id="KW-1133">Transmembrane helix</keyword>
<dbReference type="PANTHER" id="PTHR10574:SF406">
    <property type="entry name" value="LAMININ SUBUNIT ALPHA 5"/>
    <property type="match status" value="1"/>
</dbReference>
<evidence type="ECO:0000256" key="8">
    <source>
        <dbReference type="ARBA" id="ARBA00022889"/>
    </source>
</evidence>
<proteinExistence type="predicted"/>
<dbReference type="Gene3D" id="2.60.120.260">
    <property type="entry name" value="Galactose-binding domain-like"/>
    <property type="match status" value="1"/>
</dbReference>
<evidence type="ECO:0000256" key="15">
    <source>
        <dbReference type="ARBA" id="ARBA00075127"/>
    </source>
</evidence>
<dbReference type="InterPro" id="IPR008211">
    <property type="entry name" value="Laminin_N"/>
</dbReference>
<feature type="disulfide bond" evidence="19">
    <location>
        <begin position="596"/>
        <end position="605"/>
    </location>
</feature>
<comment type="subunit">
    <text evidence="13">Laminin is a complex glycoprotein, consisting of three different polypeptide chains (alpha, beta, gamma), which are bound to each other by disulfide bonds into a cross-shaped molecule comprising one long and three short arms with globules at each end. Alpha-1 is a subunit of laminin-1 (laminin-111 or EHS laminin) and laminin-3 (laminin-121 or S-laminin).</text>
</comment>
<sequence>MSGRIKRRSSNKQQQVLFNPPPFFFLSSFFFFFLSYIYTHTEREMDWISVFVLSIRNKQTKRRGKTKKKSALKELWRDLFSVCTHTHECVGDIMDYRSFVPLLWISLVLQAARLTQSQSRSSDYQPMNGAGDPDGIASSYHQELKPAQGLFPSVFNLAADAEVTSNATCGQSSSDGPEIYCRLVEHVYVREPQCGVCDDKDPEYRHPITNVIDGTNSRWQSPTLQNGRRFEWVTITLDLKQVYQVAYVVVKSAISPRPGNWILERSIDGVTFLPWQYYALSDAECLSRYGIEPREGNPTYRSDSEVICTAFYSKLDPLEDGEIHTSLIKGRPGAGLPSAELLEFTRARYVRLRLQKIRTLNADLMSKLSSKNQNSISGSESEADRSLYQRLFYSIKDISIGGQCVCNGHASACPYHPDVDRAQCRCEHNTCGSNCEKCCPLFNQRPWKAGTMGEASVCEQCQCHGHAHQCRYDPLVDKERRSLSIHNIYQGGGVCMNCTDFTTGINCEKCLEGYYRQPGSTLTAPCLPCGCHPEGSMGTSCTDGSTFPIQCQCRAGFAGPKCDRCAPGYHSFPNCEPCGCDTAGISDPGCRSPCQCKINVEGERCDRCKPGFFDLRQDNPEGCSRCFCFDRSGNCTAADLGLQKINSRNGWLVTDLQGRRIVSPTAEQNNDKDNKNMGRLSIANDDMADFESYYWLAPDDYLGKKLTAYSQTVKFHVSWVKARGDSAGKATKGPDVIMEGGGMKIGYGDRSYHRDSNATITWTLKESKHWYHIPDNVMDIVRRRRTEYKGDGVTKSQLMTVLNDLRRLLVRAKFHTDQIEGVLHDAQLDVGSKHSQSVERARGIEQCICPPGYAGLSCEDCAFGYVRRNSSRGRGEFECLACDCNGHAATCDVNDVTVCSRPCLHNTVGAQCESCAVGYYGDARSGGACKKCRCPLESPSSNNFSPTCVNTGPDSYVCDQCPSGYEGHHCQRCAEGYFGNPLLPGGFCQPCDCSSNHEVGASDWCDRLTGQCLKCKTGTAGHSCQLCAPGYYGNATEGTCRECRCYGDGSASHQCDMETGFCQCKERFAGKHCDRCKDGYGDIHAGCRDCQCDMVGSLTTQTCDGQTGQCQCKPGVGGLACNQCLEHHYDFSINGCQGCNCNQSGSERKTCNIVTGQCECRPNVVGLKCDQCQVGFWNLISGRGCQSCGCDGTGAVDRTCHPTTGACYCLPGVGGQTCDRCLPGFFGFSSSGCRECEPCNKPGHICDPDTGRCVCPTGTEGSQCQSCSVGTWNHNPVKGCKNCNCHPQGSRSSQCDQFTGACACRPGYAGTQCDRCVQPGFYGFPQCQRCDCHPTGTDTRSNGAGLLIGCNQQDGQCLCKANVMGRRCDTCKESTFGLLNVAGTEQTDQQLHQELTDSFVDDGGCTPCFCFGRSSSCTQAQLFWSQMKVEGSRGLMITYDPPGPDAPNNIANPNQFPVNTQEICYINLALPGDGQLQFKTGETQLNVTNNLRIVPDVRGDVMIGVSQYFDTPLYWQLPASFAGDRTTSYNGLLRFTVTNHGGSTLFPDNILATYPLVQIQGNRKVILEYYPPAPHPNGRYQVRLHETLWRMKNNPQAKVSRAMMMIALQNVQHILIRATDSMDRIKAELKDVSLEVAIPAALSNSSTHRNSPVIARGVEMCQCPSEYTGGSCQDPHRGYYRRFKYEHVSSIVLIELVGEAYPCHCNGRSETCDRETGRCTNCRESTTGDHCQQCAKGYYGEPNHPGGCRPCACPSIDRNFADSCQLLRNGSQSCSCARGFRGDRCQKCDYGYYGNPSQGVPCQPCLCNVNGSVSDECHEVTGHCNCKPGITGRDCTYCAPRHVISPTGCTSCEDGCTGALFDEVDQMASMIARYNFTDYVPLPWTGLFHQQNTTILLEQTLIEKREENEIIDRLINAPNILPLAQITLQRSKELETLATGFQTEASDLEPICTQALEASILVTTIMEEIIAYLKNYAIGETPSININKALAEAENHWQYIQSIDVDTRKTSAIKELERSRNLLNSIKNLFDDGSDTAQVRDNLEGFKIRLDDLENYIYKSRNSTEAAFRSLSNSNSTLDAIRHSVGEITSKSTQIDIDLNLARKKNVNASLAISRARVGFQGLATSLDNLKNKKAQCAAKESELSRLNPEYKRKYVTAAQEHANNLWQQAQALFNQFNATRDVADHPLQAANAYRSIVEALKLARQAAEAAGEAAETAYGRAYPEDIDLSLVEQARLSREKSRELLRQSERLQVVVSNHKEQLKGEQIKLDSVEMMLKKAKSINEETTANMDKLPQVRDRAKAAVEKSTDALSKSTTVSKQVMDIKSQIDSELRVRLLAMQNSRNVGLGNIPKLVDDARKNMKHLDVKITHLTKKNFEFRSINSSVSLKLDELRKKIKRAKQAASSIRVSLSGNSGSCSRSFTPPLQPSSMSSIMMTYAFNHKDRDSLLFYLPATKKYGNDQETDFLAVEMVDRQIRFLWNAGGGTTVLTHPLKLQPGPDDLSNDFRWYKIEAERTGNVGSLRVRTVKPENDGDIEGVTVTGAGPPRFSKVDLTTGDKLYIGRVPDNSPSDLKTSKFSGHLHQMWYDGQPIGLWNFMSTSAGCGPSIEGAQEAKDESSFRFNGQGYAELAQIPRYDSRQYSITFSFKSLDENALLFLAINETHLGQYISLELTEGLIRYQVRYGSGYEMSLQSRQKYNTGQWVKVEASRVLIRGVETALLKVADDEELSAAPFNFGVPDLELEEAKLYVGGLPPDVSISQDLMGSVPGSFLGCMKDLQVVAFGMNPLQGSFYGVEASCSSQTINKIVAFAGTGYIQLRAARPTGRDLTLGLSFKTEAPEGILLFSAPIPAEVSDEPAHDEDLPVHLPLKSDKEADMISLTMRQGKVEARFRSSPAEVVSITSSETYNDGQFHGIVVVRTGRKVEVLVDDISIGTLRLARPTGSSSSGSDFSHLMLGGVRPEWLSMAADFIGTQHSFTGCIADLSFNNQLVDLSYPVRHSAAAVGRCQHIPVPRVLEERMQANENALSSCREVPQYTIEGRAFKFGDAPNSHVMISANRKELHSSFNFTMDFRTHYPNGLLLFSSMKQKKAANYLLVALKNGKVVVSLHGRRKEDLISAGSVNDGLWHRVHIIKDKRKVVVMLDDFAPLRAKAPNKLQLDGQLFVGGLPENSLFLDNAAAEGFKGCIRNLNLNGRSHDLASSKNVIQRVGQCFAHVETGSYFPGDAYAVYSEDFRVGAMADIQLEFRTTELNGVLLSVSERKGSPSLSLAIDDGTIVFAVDMGDNRTFSVSQSFPSTYQLCDNRWHSVKANYVENALTLKVDNQDEQYGFSTNGHVKEAKTRNPLFIGGLPELEPQGALRVRDNFKGCIRNVVIRGEIKDWTDMARLNNVLLNACPTN</sequence>
<feature type="disulfide bond" evidence="18">
    <location>
        <begin position="2979"/>
        <end position="3006"/>
    </location>
</feature>
<feature type="disulfide bond" evidence="19">
    <location>
        <begin position="529"/>
        <end position="541"/>
    </location>
</feature>
<dbReference type="CDD" id="cd00110">
    <property type="entry name" value="LamG"/>
    <property type="match status" value="5"/>
</dbReference>
<feature type="domain" description="Laminin N-terminal" evidence="25">
    <location>
        <begin position="146"/>
        <end position="403"/>
    </location>
</feature>
<feature type="disulfide bond" evidence="19">
    <location>
        <begin position="915"/>
        <end position="929"/>
    </location>
</feature>
<keyword evidence="9 20" id="KW-0175">Coiled coil</keyword>
<dbReference type="FunFam" id="2.60.120.200:FF:000239">
    <property type="entry name" value="Laminin subunit alpha-3"/>
    <property type="match status" value="1"/>
</dbReference>
<feature type="disulfide bond" evidence="19">
    <location>
        <begin position="1283"/>
        <end position="1295"/>
    </location>
</feature>
<evidence type="ECO:0000256" key="21">
    <source>
        <dbReference type="SAM" id="Phobius"/>
    </source>
</evidence>
<accession>A0AAD5KIY4</accession>
<feature type="domain" description="Laminin G" evidence="22">
    <location>
        <begin position="3041"/>
        <end position="3211"/>
    </location>
</feature>
<feature type="disulfide bond" evidence="19">
    <location>
        <begin position="1188"/>
        <end position="1200"/>
    </location>
</feature>
<evidence type="ECO:0000256" key="12">
    <source>
        <dbReference type="ARBA" id="ARBA00023292"/>
    </source>
</evidence>
<dbReference type="GO" id="GO:0009887">
    <property type="term" value="P:animal organ morphogenesis"/>
    <property type="evidence" value="ECO:0007669"/>
    <property type="project" value="TreeGrafter"/>
</dbReference>
<dbReference type="FunFam" id="2.10.25.10:FF:000209">
    <property type="entry name" value="Laminin subunit alpha 5"/>
    <property type="match status" value="1"/>
</dbReference>
<keyword evidence="27" id="KW-1185">Reference proteome</keyword>
<feature type="disulfide bond" evidence="19">
    <location>
        <begin position="1826"/>
        <end position="1835"/>
    </location>
</feature>
<comment type="subcellular location">
    <subcellularLocation>
        <location evidence="1">Secreted</location>
        <location evidence="1">Extracellular space</location>
        <location evidence="1">Extracellular matrix</location>
        <location evidence="1">Basement membrane</location>
    </subcellularLocation>
</comment>
<dbReference type="PANTHER" id="PTHR10574">
    <property type="entry name" value="NETRIN/LAMININ-RELATED"/>
    <property type="match status" value="1"/>
</dbReference>
<evidence type="ECO:0000256" key="7">
    <source>
        <dbReference type="ARBA" id="ARBA00022869"/>
    </source>
</evidence>
<dbReference type="Gene3D" id="2.60.120.200">
    <property type="match status" value="5"/>
</dbReference>
<dbReference type="FunFam" id="2.10.25.10:FF:000082">
    <property type="entry name" value="Laminin subunit alpha 1"/>
    <property type="match status" value="1"/>
</dbReference>
<feature type="domain" description="Laminin EGF-like" evidence="23">
    <location>
        <begin position="1188"/>
        <end position="1235"/>
    </location>
</feature>
<dbReference type="Gene3D" id="2.10.25.10">
    <property type="entry name" value="Laminin"/>
    <property type="match status" value="14"/>
</dbReference>